<evidence type="ECO:0000313" key="8">
    <source>
        <dbReference type="EMBL" id="CAA9353010.1"/>
    </source>
</evidence>
<dbReference type="SUPFAM" id="SSF103481">
    <property type="entry name" value="Multidrug resistance efflux transporter EmrE"/>
    <property type="match status" value="2"/>
</dbReference>
<keyword evidence="4 6" id="KW-1133">Transmembrane helix</keyword>
<keyword evidence="3 6" id="KW-0812">Transmembrane</keyword>
<dbReference type="InterPro" id="IPR000620">
    <property type="entry name" value="EamA_dom"/>
</dbReference>
<comment type="similarity">
    <text evidence="2">Belongs to the EamA transporter family.</text>
</comment>
<comment type="subcellular location">
    <subcellularLocation>
        <location evidence="1">Membrane</location>
        <topology evidence="1">Multi-pass membrane protein</topology>
    </subcellularLocation>
</comment>
<evidence type="ECO:0000256" key="1">
    <source>
        <dbReference type="ARBA" id="ARBA00004141"/>
    </source>
</evidence>
<feature type="transmembrane region" description="Helical" evidence="6">
    <location>
        <begin position="239"/>
        <end position="256"/>
    </location>
</feature>
<protein>
    <submittedName>
        <fullName evidence="8">Permease of the drug/metabolite transporter (DMT) superfamily</fullName>
    </submittedName>
</protein>
<evidence type="ECO:0000256" key="2">
    <source>
        <dbReference type="ARBA" id="ARBA00007362"/>
    </source>
</evidence>
<evidence type="ECO:0000259" key="7">
    <source>
        <dbReference type="Pfam" id="PF00892"/>
    </source>
</evidence>
<evidence type="ECO:0000256" key="4">
    <source>
        <dbReference type="ARBA" id="ARBA00022989"/>
    </source>
</evidence>
<feature type="domain" description="EamA" evidence="7">
    <location>
        <begin position="6"/>
        <end position="136"/>
    </location>
</feature>
<sequence>MNLRPLLALLGLAATWGGSYLLIAVALRTTTPATLTLLRFLPAALLVAVLAHSRGQLRSLRGRWGAVVLLALVQQAAPMLLIAVGERSIPSGLAGTLVAATPLWGALLAPALGGPRPSRLAWGGLLSGLVGVGLLLGVDTDGAAVLGCVLVLLAGLGYAVGAAWTARRFPDVPRLGLLTGVLVASSLLLVPPVLLDPPTRLPSLQGALAIAVLGLVGTGLAFVVMYWLIAEVGPERTTLVTYLAPVFAVGYGTLLLDEPLSALGVGGLVLVVTGAWLAGRRPRATTPAAAGLPPGPATRVLSAGR</sequence>
<feature type="transmembrane region" description="Helical" evidence="6">
    <location>
        <begin position="64"/>
        <end position="85"/>
    </location>
</feature>
<accession>A0A6J4MEJ8</accession>
<dbReference type="AlphaFoldDB" id="A0A6J4MEJ8"/>
<dbReference type="PANTHER" id="PTHR32322">
    <property type="entry name" value="INNER MEMBRANE TRANSPORTER"/>
    <property type="match status" value="1"/>
</dbReference>
<evidence type="ECO:0000256" key="3">
    <source>
        <dbReference type="ARBA" id="ARBA00022692"/>
    </source>
</evidence>
<dbReference type="GO" id="GO:0016020">
    <property type="term" value="C:membrane"/>
    <property type="evidence" value="ECO:0007669"/>
    <property type="project" value="UniProtKB-SubCell"/>
</dbReference>
<evidence type="ECO:0000256" key="5">
    <source>
        <dbReference type="ARBA" id="ARBA00023136"/>
    </source>
</evidence>
<dbReference type="Pfam" id="PF00892">
    <property type="entry name" value="EamA"/>
    <property type="match status" value="2"/>
</dbReference>
<feature type="transmembrane region" description="Helical" evidence="6">
    <location>
        <begin position="91"/>
        <end position="113"/>
    </location>
</feature>
<dbReference type="PANTHER" id="PTHR32322:SF2">
    <property type="entry name" value="EAMA DOMAIN-CONTAINING PROTEIN"/>
    <property type="match status" value="1"/>
</dbReference>
<dbReference type="InterPro" id="IPR050638">
    <property type="entry name" value="AA-Vitamin_Transporters"/>
</dbReference>
<dbReference type="EMBL" id="CADCUE010000233">
    <property type="protein sequence ID" value="CAA9353010.1"/>
    <property type="molecule type" value="Genomic_DNA"/>
</dbReference>
<name>A0A6J4MEJ8_9ACTN</name>
<keyword evidence="5 6" id="KW-0472">Membrane</keyword>
<feature type="transmembrane region" description="Helical" evidence="6">
    <location>
        <begin position="207"/>
        <end position="227"/>
    </location>
</feature>
<gene>
    <name evidence="8" type="ORF">AVDCRST_MAG16-2493</name>
</gene>
<evidence type="ECO:0000256" key="6">
    <source>
        <dbReference type="SAM" id="Phobius"/>
    </source>
</evidence>
<feature type="transmembrane region" description="Helical" evidence="6">
    <location>
        <begin position="144"/>
        <end position="163"/>
    </location>
</feature>
<organism evidence="8">
    <name type="scientific">uncultured Frankineae bacterium</name>
    <dbReference type="NCBI Taxonomy" id="437475"/>
    <lineage>
        <taxon>Bacteria</taxon>
        <taxon>Bacillati</taxon>
        <taxon>Actinomycetota</taxon>
        <taxon>Actinomycetes</taxon>
        <taxon>Frankiales</taxon>
        <taxon>environmental samples</taxon>
    </lineage>
</organism>
<proteinExistence type="inferred from homology"/>
<reference evidence="8" key="1">
    <citation type="submission" date="2020-02" db="EMBL/GenBank/DDBJ databases">
        <authorList>
            <person name="Meier V. D."/>
        </authorList>
    </citation>
    <scope>NUCLEOTIDE SEQUENCE</scope>
    <source>
        <strain evidence="8">AVDCRST_MAG16</strain>
    </source>
</reference>
<dbReference type="InterPro" id="IPR037185">
    <property type="entry name" value="EmrE-like"/>
</dbReference>
<feature type="transmembrane region" description="Helical" evidence="6">
    <location>
        <begin position="175"/>
        <end position="195"/>
    </location>
</feature>
<feature type="domain" description="EamA" evidence="7">
    <location>
        <begin position="146"/>
        <end position="278"/>
    </location>
</feature>
<feature type="transmembrane region" description="Helical" evidence="6">
    <location>
        <begin position="34"/>
        <end position="52"/>
    </location>
</feature>
<feature type="transmembrane region" description="Helical" evidence="6">
    <location>
        <begin position="120"/>
        <end position="138"/>
    </location>
</feature>
<feature type="transmembrane region" description="Helical" evidence="6">
    <location>
        <begin position="262"/>
        <end position="279"/>
    </location>
</feature>